<dbReference type="Pfam" id="PF14022">
    <property type="entry name" value="DUF4238"/>
    <property type="match status" value="1"/>
</dbReference>
<organism evidence="1 2">
    <name type="scientific">Lysinibacillus macroides</name>
    <dbReference type="NCBI Taxonomy" id="33935"/>
    <lineage>
        <taxon>Bacteria</taxon>
        <taxon>Bacillati</taxon>
        <taxon>Bacillota</taxon>
        <taxon>Bacilli</taxon>
        <taxon>Bacillales</taxon>
        <taxon>Bacillaceae</taxon>
        <taxon>Lysinibacillus</taxon>
    </lineage>
</organism>
<sequence>MPEIKKKQHYVPQFYLTQYSGKDRINGFDKILKINQPNTAVKNLGHENYYYDLPDEFVQSVQNGTSNLDELVKKHIYPTFEPNNFDKQFLENYFSELESTIAPRFSSLIKKLDAQPHLLQTSFDTIISDDEKEKIADFFALQAIRVPSFRQLGEKVRPLLKKSLPPFLASYIEATDFLDDNQRLFYHLASGILTRLSLHFIENFHWQIAVIETPQESPIPHVAKSHVTAEFLLSDNPVVNIKNIPNNDIHRLSLEFALPLNSRYLLLLREPNFPFGMPTNSVFEAIPNDVRIYNDYQLRFSSRKIFYNQSSSKAKLEKYFKLPSTYTHNADKFAVVTG</sequence>
<accession>A0A0M9DHP5</accession>
<reference evidence="1 2" key="1">
    <citation type="submission" date="2015-07" db="EMBL/GenBank/DDBJ databases">
        <title>Genome sequencing project for genomic taxonomy and phylogenomics of Bacillus-like bacteria.</title>
        <authorList>
            <person name="Liu B."/>
            <person name="Wang J."/>
            <person name="Zhu Y."/>
            <person name="Liu G."/>
            <person name="Chen Q."/>
            <person name="Chen Z."/>
            <person name="Che J."/>
            <person name="Ge C."/>
            <person name="Shi H."/>
            <person name="Pan Z."/>
            <person name="Liu X."/>
        </authorList>
    </citation>
    <scope>NUCLEOTIDE SEQUENCE [LARGE SCALE GENOMIC DNA]</scope>
    <source>
        <strain evidence="1 2">DSM 54</strain>
    </source>
</reference>
<evidence type="ECO:0000313" key="1">
    <source>
        <dbReference type="EMBL" id="KOY80580.1"/>
    </source>
</evidence>
<dbReference type="RefSeq" id="WP_053995822.1">
    <property type="nucleotide sequence ID" value="NZ_CP065643.1"/>
</dbReference>
<evidence type="ECO:0000313" key="2">
    <source>
        <dbReference type="Proteomes" id="UP000037977"/>
    </source>
</evidence>
<dbReference type="InterPro" id="IPR025332">
    <property type="entry name" value="DUF4238"/>
</dbReference>
<evidence type="ECO:0008006" key="3">
    <source>
        <dbReference type="Google" id="ProtNLM"/>
    </source>
</evidence>
<dbReference type="EMBL" id="LGCI01000010">
    <property type="protein sequence ID" value="KOY80580.1"/>
    <property type="molecule type" value="Genomic_DNA"/>
</dbReference>
<dbReference type="AlphaFoldDB" id="A0A0M9DHP5"/>
<dbReference type="OrthoDB" id="581042at2"/>
<dbReference type="Proteomes" id="UP000037977">
    <property type="component" value="Unassembled WGS sequence"/>
</dbReference>
<comment type="caution">
    <text evidence="1">The sequence shown here is derived from an EMBL/GenBank/DDBJ whole genome shotgun (WGS) entry which is preliminary data.</text>
</comment>
<name>A0A0M9DHP5_9BACI</name>
<protein>
    <recommendedName>
        <fullName evidence="3">DUF4238 domain-containing protein</fullName>
    </recommendedName>
</protein>
<proteinExistence type="predicted"/>
<keyword evidence="2" id="KW-1185">Reference proteome</keyword>
<gene>
    <name evidence="1" type="ORF">ADM90_15330</name>
</gene>
<dbReference type="PATRIC" id="fig|33935.3.peg.1796"/>